<dbReference type="SUPFAM" id="SSF53822">
    <property type="entry name" value="Periplasmic binding protein-like I"/>
    <property type="match status" value="1"/>
</dbReference>
<keyword evidence="4 11" id="KW-1133">Transmembrane helix</keyword>
<protein>
    <recommendedName>
        <fullName evidence="12">Ionotropic glutamate receptor C-terminal domain-containing protein</fullName>
    </recommendedName>
</protein>
<keyword evidence="5" id="KW-0406">Ion transport</keyword>
<reference evidence="13 14" key="1">
    <citation type="journal article" date="2013" name="Proc. Natl. Acad. Sci. U.S.A.">
        <title>Fine-scale variation in meiotic recombination in Mimulus inferred from population shotgun sequencing.</title>
        <authorList>
            <person name="Hellsten U."/>
            <person name="Wright K.M."/>
            <person name="Jenkins J."/>
            <person name="Shu S."/>
            <person name="Yuan Y."/>
            <person name="Wessler S.R."/>
            <person name="Schmutz J."/>
            <person name="Willis J.H."/>
            <person name="Rokhsar D.S."/>
        </authorList>
    </citation>
    <scope>NUCLEOTIDE SEQUENCE [LARGE SCALE GENOMIC DNA]</scope>
    <source>
        <strain evidence="14">cv. DUN x IM62</strain>
    </source>
</reference>
<dbReference type="FunFam" id="3.40.50.2300:FF:000188">
    <property type="entry name" value="Glutamate receptor"/>
    <property type="match status" value="1"/>
</dbReference>
<dbReference type="PANTHER" id="PTHR34836:SF7">
    <property type="entry name" value="RECEPTOR LIGAND BINDING REGION DOMAIN-CONTAINING PROTEIN"/>
    <property type="match status" value="1"/>
</dbReference>
<feature type="transmembrane region" description="Helical" evidence="11">
    <location>
        <begin position="510"/>
        <end position="529"/>
    </location>
</feature>
<evidence type="ECO:0000256" key="2">
    <source>
        <dbReference type="ARBA" id="ARBA00022448"/>
    </source>
</evidence>
<name>A0A022RR57_ERYGU</name>
<evidence type="ECO:0000256" key="10">
    <source>
        <dbReference type="ARBA" id="ARBA00023303"/>
    </source>
</evidence>
<evidence type="ECO:0000256" key="6">
    <source>
        <dbReference type="ARBA" id="ARBA00023136"/>
    </source>
</evidence>
<evidence type="ECO:0000256" key="1">
    <source>
        <dbReference type="ARBA" id="ARBA00004141"/>
    </source>
</evidence>
<keyword evidence="6 11" id="KW-0472">Membrane</keyword>
<keyword evidence="14" id="KW-1185">Reference proteome</keyword>
<evidence type="ECO:0000313" key="14">
    <source>
        <dbReference type="Proteomes" id="UP000030748"/>
    </source>
</evidence>
<dbReference type="GO" id="GO:0038023">
    <property type="term" value="F:signaling receptor activity"/>
    <property type="evidence" value="ECO:0000318"/>
    <property type="project" value="GO_Central"/>
</dbReference>
<keyword evidence="9" id="KW-1071">Ligand-gated ion channel</keyword>
<evidence type="ECO:0000256" key="8">
    <source>
        <dbReference type="ARBA" id="ARBA00023180"/>
    </source>
</evidence>
<accession>A0A022RR57</accession>
<feature type="transmembrane region" description="Helical" evidence="11">
    <location>
        <begin position="541"/>
        <end position="561"/>
    </location>
</feature>
<dbReference type="PANTHER" id="PTHR34836">
    <property type="entry name" value="OS06G0188250 PROTEIN"/>
    <property type="match status" value="1"/>
</dbReference>
<feature type="domain" description="Ionotropic glutamate receptor C-terminal" evidence="12">
    <location>
        <begin position="386"/>
        <end position="699"/>
    </location>
</feature>
<dbReference type="InterPro" id="IPR001828">
    <property type="entry name" value="ANF_lig-bd_rcpt"/>
</dbReference>
<evidence type="ECO:0000259" key="12">
    <source>
        <dbReference type="SMART" id="SM00079"/>
    </source>
</evidence>
<evidence type="ECO:0000256" key="4">
    <source>
        <dbReference type="ARBA" id="ARBA00022989"/>
    </source>
</evidence>
<proteinExistence type="predicted"/>
<dbReference type="Pfam" id="PF01094">
    <property type="entry name" value="ANF_receptor"/>
    <property type="match status" value="1"/>
</dbReference>
<organism evidence="13 14">
    <name type="scientific">Erythranthe guttata</name>
    <name type="common">Yellow monkey flower</name>
    <name type="synonym">Mimulus guttatus</name>
    <dbReference type="NCBI Taxonomy" id="4155"/>
    <lineage>
        <taxon>Eukaryota</taxon>
        <taxon>Viridiplantae</taxon>
        <taxon>Streptophyta</taxon>
        <taxon>Embryophyta</taxon>
        <taxon>Tracheophyta</taxon>
        <taxon>Spermatophyta</taxon>
        <taxon>Magnoliopsida</taxon>
        <taxon>eudicotyledons</taxon>
        <taxon>Gunneridae</taxon>
        <taxon>Pentapetalae</taxon>
        <taxon>asterids</taxon>
        <taxon>lamiids</taxon>
        <taxon>Lamiales</taxon>
        <taxon>Phrymaceae</taxon>
        <taxon>Erythranthe</taxon>
    </lineage>
</organism>
<keyword evidence="7" id="KW-0675">Receptor</keyword>
<dbReference type="EMBL" id="KI630292">
    <property type="protein sequence ID" value="EYU42451.1"/>
    <property type="molecule type" value="Genomic_DNA"/>
</dbReference>
<evidence type="ECO:0000256" key="11">
    <source>
        <dbReference type="SAM" id="Phobius"/>
    </source>
</evidence>
<keyword evidence="2" id="KW-0813">Transport</keyword>
<dbReference type="SUPFAM" id="SSF53850">
    <property type="entry name" value="Periplasmic binding protein-like II"/>
    <property type="match status" value="1"/>
</dbReference>
<dbReference type="SMART" id="SM00079">
    <property type="entry name" value="PBPe"/>
    <property type="match status" value="1"/>
</dbReference>
<feature type="non-terminal residue" evidence="13">
    <location>
        <position position="733"/>
    </location>
</feature>
<evidence type="ECO:0000256" key="9">
    <source>
        <dbReference type="ARBA" id="ARBA00023286"/>
    </source>
</evidence>
<comment type="subcellular location">
    <subcellularLocation>
        <location evidence="1">Membrane</location>
        <topology evidence="1">Multi-pass membrane protein</topology>
    </subcellularLocation>
</comment>
<evidence type="ECO:0000256" key="7">
    <source>
        <dbReference type="ARBA" id="ARBA00023170"/>
    </source>
</evidence>
<evidence type="ECO:0000313" key="13">
    <source>
        <dbReference type="EMBL" id="EYU42451.1"/>
    </source>
</evidence>
<dbReference type="InterPro" id="IPR015683">
    <property type="entry name" value="Ionotropic_Glu_rcpt"/>
</dbReference>
<dbReference type="eggNOG" id="KOG1052">
    <property type="taxonomic scope" value="Eukaryota"/>
</dbReference>
<dbReference type="InterPro" id="IPR001320">
    <property type="entry name" value="Iontro_rcpt_C"/>
</dbReference>
<evidence type="ECO:0000256" key="5">
    <source>
        <dbReference type="ARBA" id="ARBA00023065"/>
    </source>
</evidence>
<dbReference type="GO" id="GO:0005886">
    <property type="term" value="C:plasma membrane"/>
    <property type="evidence" value="ECO:0000318"/>
    <property type="project" value="GO_Central"/>
</dbReference>
<dbReference type="Gene3D" id="3.40.50.2300">
    <property type="match status" value="2"/>
</dbReference>
<dbReference type="CDD" id="cd13686">
    <property type="entry name" value="GluR_Plant"/>
    <property type="match status" value="1"/>
</dbReference>
<dbReference type="Gene3D" id="3.40.190.10">
    <property type="entry name" value="Periplasmic binding protein-like II"/>
    <property type="match status" value="2"/>
</dbReference>
<keyword evidence="3 11" id="KW-0812">Transmembrane</keyword>
<dbReference type="InterPro" id="IPR019594">
    <property type="entry name" value="Glu/Gly-bd"/>
</dbReference>
<keyword evidence="10" id="KW-0407">Ion channel</keyword>
<keyword evidence="8" id="KW-0325">Glycoprotein</keyword>
<evidence type="ECO:0000256" key="3">
    <source>
        <dbReference type="ARBA" id="ARBA00022692"/>
    </source>
</evidence>
<dbReference type="AlphaFoldDB" id="A0A022RR57"/>
<dbReference type="InterPro" id="IPR028082">
    <property type="entry name" value="Peripla_BP_I"/>
</dbReference>
<sequence>MSEKVNEVVESCLSVLELVKHEKVSGLILGPQHGSKQEIFAAAIGETVRVPIVSFTARSSALSYEENRYFVRTTLDDAVQAEALAAVCKRFEWPEVVILYEDTEYGHIFLSHAAKAFDDVGIELAYKISISTSADDSRILKELNKLKNKPTRVFLVHVGPVLGSRLFAIANTAGMMKEGYAWVVTDSLSIFLDFVDSDARDLMEGVLGIRPYLFASENLKSFQERWKRNMLLDKATGPITELNIHGLWAYDAVTALAIAVENIHPVNSSLSDVKTRKNKTENTDFEISSLGPRLLRELSNTKFRGLAGDFELVEGKLKASAFEIFNVIGNGERKVGFWTLERGVVRELSAYGEPKNSTSTKELKNVLWPGNSFTRPKGRSILTTEYLRVGIPWKPGYIEFVDAEYYPGTKRVNATGFCIGIFLAALKVLPFSIDYDYYIYNDSLFSNWSYDSMLQKIPQEYDMVVADMTIWAPRAEYVDFALPYSESGVVLVVKNKKPFSMWTFITPFSWDLWVAIIGACVLLRFALYASELQIADTRNRVSNNWSVFILVCWGCMAFILMQSFTANLSAILTVDQLHFDFSDDYYVGYHTGSFMKKFLMEQLRISESKLRPYKSNEEFNDAMSKGSKNGGIDAIFDEIPYMKLFLNRYKSRYKIVGPTYRTGGMGFAFPIGSPLVSHFSKAILNVTQGPNMNSLELESFGPGYSSQDPLSSVISQGASGLTFHEFGGLFIIT</sequence>
<dbReference type="GO" id="GO:0015276">
    <property type="term" value="F:ligand-gated monoatomic ion channel activity"/>
    <property type="evidence" value="ECO:0000318"/>
    <property type="project" value="GO_Central"/>
</dbReference>
<dbReference type="Proteomes" id="UP000030748">
    <property type="component" value="Unassembled WGS sequence"/>
</dbReference>
<dbReference type="FunFam" id="3.40.190.10:FF:000217">
    <property type="entry name" value="Glutamate receptor"/>
    <property type="match status" value="1"/>
</dbReference>
<dbReference type="Pfam" id="PF10613">
    <property type="entry name" value="Lig_chan-Glu_bd"/>
    <property type="match status" value="1"/>
</dbReference>
<gene>
    <name evidence="13" type="ORF">MIMGU_mgv1a025421mg</name>
</gene>